<comment type="caution">
    <text evidence="3">The sequence shown here is derived from an EMBL/GenBank/DDBJ whole genome shotgun (WGS) entry which is preliminary data.</text>
</comment>
<evidence type="ECO:0000256" key="1">
    <source>
        <dbReference type="SAM" id="Coils"/>
    </source>
</evidence>
<reference evidence="3 4" key="1">
    <citation type="submission" date="2015-08" db="EMBL/GenBank/DDBJ databases">
        <title>Next Generation Sequencing and Analysis of the Genome of Puccinia sorghi L Schw, the Causal Agent of Maize Common Rust.</title>
        <authorList>
            <person name="Rochi L."/>
            <person name="Burguener G."/>
            <person name="Darino M."/>
            <person name="Turjanski A."/>
            <person name="Kreff E."/>
            <person name="Dieguez M.J."/>
            <person name="Sacco F."/>
        </authorList>
    </citation>
    <scope>NUCLEOTIDE SEQUENCE [LARGE SCALE GENOMIC DNA]</scope>
    <source>
        <strain evidence="3 4">RO10H11247</strain>
    </source>
</reference>
<dbReference type="VEuPathDB" id="FungiDB:VP01_772g7"/>
<evidence type="ECO:0000313" key="3">
    <source>
        <dbReference type="EMBL" id="KNZ45880.1"/>
    </source>
</evidence>
<feature type="compositionally biased region" description="Pro residues" evidence="2">
    <location>
        <begin position="139"/>
        <end position="152"/>
    </location>
</feature>
<sequence>MDKPATNQPPDPDKRSQLYTQAQHEYTLANGLQWRPPAPNRQAQYYDKNPLPITILRCPLLSILSAFSVWDLLLDIHGDDAAANAHGYSELDDPTDDPPNIGAPIPASSNSEGPDIPELPHPLQTPSPNEKTPPLTNKTPPPNNKTPPPTNKPSPVNAVQAFPAEKSLRKPVTGPHHHRPPSESGAPPRQHDRVEEKKEDPAATGMLFLMQESQDANTLRMAEDCKREEANRLQNEEIQNKERRELEVRLARKDNAHKEALREDCCEREEAARQVRLDREQAALQMRLDREAADLRAREAED</sequence>
<feature type="compositionally biased region" description="Low complexity" evidence="2">
    <location>
        <begin position="128"/>
        <end position="138"/>
    </location>
</feature>
<evidence type="ECO:0000256" key="2">
    <source>
        <dbReference type="SAM" id="MobiDB-lite"/>
    </source>
</evidence>
<keyword evidence="1" id="KW-0175">Coiled coil</keyword>
<gene>
    <name evidence="3" type="ORF">VP01_772g7</name>
</gene>
<organism evidence="3 4">
    <name type="scientific">Puccinia sorghi</name>
    <dbReference type="NCBI Taxonomy" id="27349"/>
    <lineage>
        <taxon>Eukaryota</taxon>
        <taxon>Fungi</taxon>
        <taxon>Dikarya</taxon>
        <taxon>Basidiomycota</taxon>
        <taxon>Pucciniomycotina</taxon>
        <taxon>Pucciniomycetes</taxon>
        <taxon>Pucciniales</taxon>
        <taxon>Pucciniaceae</taxon>
        <taxon>Puccinia</taxon>
    </lineage>
</organism>
<name>A0A0L6UDL5_9BASI</name>
<feature type="compositionally biased region" description="Basic and acidic residues" evidence="2">
    <location>
        <begin position="189"/>
        <end position="201"/>
    </location>
</feature>
<keyword evidence="4" id="KW-1185">Reference proteome</keyword>
<dbReference type="STRING" id="27349.A0A0L6UDL5"/>
<feature type="region of interest" description="Disordered" evidence="2">
    <location>
        <begin position="87"/>
        <end position="206"/>
    </location>
</feature>
<protein>
    <submittedName>
        <fullName evidence="3">Uncharacterized protein</fullName>
    </submittedName>
</protein>
<dbReference type="Proteomes" id="UP000037035">
    <property type="component" value="Unassembled WGS sequence"/>
</dbReference>
<feature type="coiled-coil region" evidence="1">
    <location>
        <begin position="216"/>
        <end position="263"/>
    </location>
</feature>
<accession>A0A0L6UDL5</accession>
<dbReference type="EMBL" id="LAVV01013194">
    <property type="protein sequence ID" value="KNZ45880.1"/>
    <property type="molecule type" value="Genomic_DNA"/>
</dbReference>
<proteinExistence type="predicted"/>
<dbReference type="AlphaFoldDB" id="A0A0L6UDL5"/>
<evidence type="ECO:0000313" key="4">
    <source>
        <dbReference type="Proteomes" id="UP000037035"/>
    </source>
</evidence>